<dbReference type="RefSeq" id="XP_002679283.1">
    <property type="nucleotide sequence ID" value="XM_002679237.1"/>
</dbReference>
<feature type="chain" id="PRO_5003037942" evidence="2">
    <location>
        <begin position="22"/>
        <end position="541"/>
    </location>
</feature>
<accession>D2V972</accession>
<feature type="compositionally biased region" description="Low complexity" evidence="1">
    <location>
        <begin position="68"/>
        <end position="112"/>
    </location>
</feature>
<feature type="compositionally biased region" description="Polar residues" evidence="1">
    <location>
        <begin position="211"/>
        <end position="222"/>
    </location>
</feature>
<keyword evidence="2" id="KW-0732">Signal</keyword>
<name>D2V972_NAEGR</name>
<dbReference type="EMBL" id="GG738858">
    <property type="protein sequence ID" value="EFC46539.1"/>
    <property type="molecule type" value="Genomic_DNA"/>
</dbReference>
<dbReference type="PROSITE" id="PS51257">
    <property type="entry name" value="PROKAR_LIPOPROTEIN"/>
    <property type="match status" value="1"/>
</dbReference>
<evidence type="ECO:0000256" key="2">
    <source>
        <dbReference type="SAM" id="SignalP"/>
    </source>
</evidence>
<evidence type="ECO:0000313" key="4">
    <source>
        <dbReference type="Proteomes" id="UP000006671"/>
    </source>
</evidence>
<dbReference type="AlphaFoldDB" id="D2V972"/>
<dbReference type="GeneID" id="8859973"/>
<feature type="region of interest" description="Disordered" evidence="1">
    <location>
        <begin position="306"/>
        <end position="326"/>
    </location>
</feature>
<organism evidence="4">
    <name type="scientific">Naegleria gruberi</name>
    <name type="common">Amoeba</name>
    <dbReference type="NCBI Taxonomy" id="5762"/>
    <lineage>
        <taxon>Eukaryota</taxon>
        <taxon>Discoba</taxon>
        <taxon>Heterolobosea</taxon>
        <taxon>Tetramitia</taxon>
        <taxon>Eutetramitia</taxon>
        <taxon>Vahlkampfiidae</taxon>
        <taxon>Naegleria</taxon>
    </lineage>
</organism>
<protein>
    <submittedName>
        <fullName evidence="3">Predicted protein</fullName>
    </submittedName>
</protein>
<sequence>MKLILIALFAVLACLVALTSCEHTIKTKQLSKDSLVLESTNSNEDTIEFMFNNAEHFPLIGVKLVRQAPTSTNQSSSQQASQSGSQSQQSGSQSSSQTTQPQPQSSTSQMQQEQANGTVSASQQQQQQSNASSQAASQQSSQSSNQTQTVEKQDNPQAQSTSQAGSQGTGSSSQATTPQSGNQNSTASSTSTSQSSQQGSSSSSQSTAQTNPVSQDNSSISGDTHMDLTPNVTQSVGQGNVSSTPSVTNVNTTLINETLQNIGISNSTASKDINITDIIGRIISGENITEIINSTLRNLTQWLNSTLSNDTDDSSQTSQQSKRGSLRRRLLSLLEENEENENYAQYLKFNKLKLMSSEGETVKEIPLSDANIHWNYGHSVVVNNEQAFKVPHVDVEIPLSSSSNRPSLKIRTMMTEAPSHIERNGRDIQLNPRSMDIQITLNNLHDLLSEKEKKLSGAKWTIETELTSTTNSLHLMQTKNLNGVQRVVVMGNNFTPKGQFTFNSSPNMKVIQDSDNDDLISIQIQDSSNSIQLNPIKFGVQ</sequence>
<keyword evidence="4" id="KW-1185">Reference proteome</keyword>
<evidence type="ECO:0000256" key="1">
    <source>
        <dbReference type="SAM" id="MobiDB-lite"/>
    </source>
</evidence>
<dbReference type="KEGG" id="ngr:NAEGRDRAFT_65587"/>
<dbReference type="InParanoid" id="D2V972"/>
<feature type="compositionally biased region" description="Low complexity" evidence="1">
    <location>
        <begin position="120"/>
        <end position="146"/>
    </location>
</feature>
<dbReference type="VEuPathDB" id="AmoebaDB:NAEGRDRAFT_65587"/>
<dbReference type="Proteomes" id="UP000006671">
    <property type="component" value="Unassembled WGS sequence"/>
</dbReference>
<proteinExistence type="predicted"/>
<feature type="compositionally biased region" description="Polar residues" evidence="1">
    <location>
        <begin position="230"/>
        <end position="239"/>
    </location>
</feature>
<feature type="compositionally biased region" description="Low complexity" evidence="1">
    <location>
        <begin position="156"/>
        <end position="210"/>
    </location>
</feature>
<evidence type="ECO:0000313" key="3">
    <source>
        <dbReference type="EMBL" id="EFC46539.1"/>
    </source>
</evidence>
<feature type="signal peptide" evidence="2">
    <location>
        <begin position="1"/>
        <end position="21"/>
    </location>
</feature>
<reference evidence="3 4" key="1">
    <citation type="journal article" date="2010" name="Cell">
        <title>The genome of Naegleria gruberi illuminates early eukaryotic versatility.</title>
        <authorList>
            <person name="Fritz-Laylin L.K."/>
            <person name="Prochnik S.E."/>
            <person name="Ginger M.L."/>
            <person name="Dacks J.B."/>
            <person name="Carpenter M.L."/>
            <person name="Field M.C."/>
            <person name="Kuo A."/>
            <person name="Paredez A."/>
            <person name="Chapman J."/>
            <person name="Pham J."/>
            <person name="Shu S."/>
            <person name="Neupane R."/>
            <person name="Cipriano M."/>
            <person name="Mancuso J."/>
            <person name="Tu H."/>
            <person name="Salamov A."/>
            <person name="Lindquist E."/>
            <person name="Shapiro H."/>
            <person name="Lucas S."/>
            <person name="Grigoriev I.V."/>
            <person name="Cande W.Z."/>
            <person name="Fulton C."/>
            <person name="Rokhsar D.S."/>
            <person name="Dawson S.C."/>
        </authorList>
    </citation>
    <scope>NUCLEOTIDE SEQUENCE [LARGE SCALE GENOMIC DNA]</scope>
    <source>
        <strain evidence="3 4">NEG-M</strain>
    </source>
</reference>
<feature type="compositionally biased region" description="Low complexity" evidence="1">
    <location>
        <begin position="306"/>
        <end position="321"/>
    </location>
</feature>
<gene>
    <name evidence="3" type="ORF">NAEGRDRAFT_65587</name>
</gene>
<feature type="region of interest" description="Disordered" evidence="1">
    <location>
        <begin position="68"/>
        <end position="247"/>
    </location>
</feature>